<dbReference type="InterPro" id="IPR034660">
    <property type="entry name" value="DinB/YfiT-like"/>
</dbReference>
<reference evidence="2 3" key="1">
    <citation type="submission" date="2019-03" db="EMBL/GenBank/DDBJ databases">
        <title>Genomic Encyclopedia of Type Strains, Phase IV (KMG-IV): sequencing the most valuable type-strain genomes for metagenomic binning, comparative biology and taxonomic classification.</title>
        <authorList>
            <person name="Goeker M."/>
        </authorList>
    </citation>
    <scope>NUCLEOTIDE SEQUENCE [LARGE SCALE GENOMIC DNA]</scope>
    <source>
        <strain evidence="2 3">DSM 45765</strain>
    </source>
</reference>
<dbReference type="InterPro" id="IPR024344">
    <property type="entry name" value="MDMPI_metal-binding"/>
</dbReference>
<keyword evidence="2" id="KW-0670">Pyruvate</keyword>
<protein>
    <submittedName>
        <fullName evidence="2">Mycothiol maleylpyruvate isomerase-like protein</fullName>
    </submittedName>
</protein>
<organism evidence="2 3">
    <name type="scientific">Tamaricihabitans halophyticus</name>
    <dbReference type="NCBI Taxonomy" id="1262583"/>
    <lineage>
        <taxon>Bacteria</taxon>
        <taxon>Bacillati</taxon>
        <taxon>Actinomycetota</taxon>
        <taxon>Actinomycetes</taxon>
        <taxon>Pseudonocardiales</taxon>
        <taxon>Pseudonocardiaceae</taxon>
        <taxon>Tamaricihabitans</taxon>
    </lineage>
</organism>
<name>A0A4R2RCZ8_9PSEU</name>
<proteinExistence type="predicted"/>
<feature type="domain" description="Mycothiol-dependent maleylpyruvate isomerase metal-binding" evidence="1">
    <location>
        <begin position="11"/>
        <end position="160"/>
    </location>
</feature>
<evidence type="ECO:0000313" key="2">
    <source>
        <dbReference type="EMBL" id="TCP57295.1"/>
    </source>
</evidence>
<dbReference type="Gene3D" id="1.20.120.450">
    <property type="entry name" value="dinb family like domain"/>
    <property type="match status" value="1"/>
</dbReference>
<dbReference type="OrthoDB" id="3213216at2"/>
<keyword evidence="2" id="KW-0413">Isomerase</keyword>
<evidence type="ECO:0000259" key="1">
    <source>
        <dbReference type="Pfam" id="PF11716"/>
    </source>
</evidence>
<dbReference type="GO" id="GO:0016853">
    <property type="term" value="F:isomerase activity"/>
    <property type="evidence" value="ECO:0007669"/>
    <property type="project" value="UniProtKB-KW"/>
</dbReference>
<comment type="caution">
    <text evidence="2">The sequence shown here is derived from an EMBL/GenBank/DDBJ whole genome shotgun (WGS) entry which is preliminary data.</text>
</comment>
<accession>A0A4R2RCZ8</accession>
<dbReference type="SUPFAM" id="SSF109854">
    <property type="entry name" value="DinB/YfiT-like putative metalloenzymes"/>
    <property type="match status" value="1"/>
</dbReference>
<sequence length="212" mass="23232">MTAIRQAYLLAARSAVTLLREPALAERWTQPSVLPEFSVHGLAGHLASQVLNVPRALAQDIPDEPPIRLLTHYARSTWRGAEPDAEINVMIRRAGEDIATDGAAALASRTETVTEELATRFETEPANRVVHFRPGPWPLYLDDFLRTRMLEIAVHSDDLASSMGIDTPDLPDKVLAPVLNVLTKLAVRQHGQAAVLRTLSRAERAPDSIAAL</sequence>
<dbReference type="AlphaFoldDB" id="A0A4R2RCZ8"/>
<dbReference type="Proteomes" id="UP000294911">
    <property type="component" value="Unassembled WGS sequence"/>
</dbReference>
<keyword evidence="3" id="KW-1185">Reference proteome</keyword>
<gene>
    <name evidence="2" type="ORF">EV191_1011249</name>
</gene>
<dbReference type="EMBL" id="SLXQ01000001">
    <property type="protein sequence ID" value="TCP57295.1"/>
    <property type="molecule type" value="Genomic_DNA"/>
</dbReference>
<dbReference type="GO" id="GO:0046872">
    <property type="term" value="F:metal ion binding"/>
    <property type="evidence" value="ECO:0007669"/>
    <property type="project" value="InterPro"/>
</dbReference>
<dbReference type="RefSeq" id="WP_132875787.1">
    <property type="nucleotide sequence ID" value="NZ_SLXQ01000001.1"/>
</dbReference>
<dbReference type="Pfam" id="PF11716">
    <property type="entry name" value="MDMPI_N"/>
    <property type="match status" value="1"/>
</dbReference>
<evidence type="ECO:0000313" key="3">
    <source>
        <dbReference type="Proteomes" id="UP000294911"/>
    </source>
</evidence>